<sequence>GLSSPHEVKTHEQFFIAIAKPSLLAFQDPSFSQALDRAAPELVLGIGSRKRRRQAMLGDAS</sequence>
<proteinExistence type="predicted"/>
<organism evidence="1">
    <name type="scientific">human gut metagenome</name>
    <dbReference type="NCBI Taxonomy" id="408170"/>
    <lineage>
        <taxon>unclassified sequences</taxon>
        <taxon>metagenomes</taxon>
        <taxon>organismal metagenomes</taxon>
    </lineage>
</organism>
<dbReference type="EMBL" id="AZMM01001388">
    <property type="protein sequence ID" value="ETJ44616.1"/>
    <property type="molecule type" value="Genomic_DNA"/>
</dbReference>
<reference evidence="1" key="1">
    <citation type="submission" date="2013-12" db="EMBL/GenBank/DDBJ databases">
        <title>A Varibaculum cambriense genome reconstructed from a premature infant gut community with otherwise low bacterial novelty that shifts toward anaerobic metabolism during the third week of life.</title>
        <authorList>
            <person name="Brown C.T."/>
            <person name="Sharon I."/>
            <person name="Thomas B.C."/>
            <person name="Castelle C.J."/>
            <person name="Morowitz M.J."/>
            <person name="Banfield J.F."/>
        </authorList>
    </citation>
    <scope>NUCLEOTIDE SEQUENCE</scope>
</reference>
<name>W1YQL2_9ZZZZ</name>
<comment type="caution">
    <text evidence="1">The sequence shown here is derived from an EMBL/GenBank/DDBJ whole genome shotgun (WGS) entry which is preliminary data.</text>
</comment>
<protein>
    <submittedName>
        <fullName evidence="1">Uncharacterized protein</fullName>
    </submittedName>
</protein>
<gene>
    <name evidence="1" type="ORF">Q604_UNBC01388G0002</name>
</gene>
<evidence type="ECO:0000313" key="1">
    <source>
        <dbReference type="EMBL" id="ETJ44616.1"/>
    </source>
</evidence>
<feature type="non-terminal residue" evidence="1">
    <location>
        <position position="1"/>
    </location>
</feature>
<accession>W1YQL2</accession>
<dbReference type="AlphaFoldDB" id="W1YQL2"/>